<keyword evidence="3" id="KW-1185">Reference proteome</keyword>
<organism evidence="2 3">
    <name type="scientific">Thermoclostridium caenicola</name>
    <dbReference type="NCBI Taxonomy" id="659425"/>
    <lineage>
        <taxon>Bacteria</taxon>
        <taxon>Bacillati</taxon>
        <taxon>Bacillota</taxon>
        <taxon>Clostridia</taxon>
        <taxon>Eubacteriales</taxon>
        <taxon>Oscillospiraceae</taxon>
        <taxon>Thermoclostridium</taxon>
    </lineage>
</organism>
<dbReference type="PANTHER" id="PTHR43135">
    <property type="entry name" value="ALPHA-D-RIBOSE 1-METHYLPHOSPHONATE 5-TRIPHOSPHATE DIPHOSPHATASE"/>
    <property type="match status" value="1"/>
</dbReference>
<dbReference type="InterPro" id="IPR013108">
    <property type="entry name" value="Amidohydro_3"/>
</dbReference>
<dbReference type="Gene3D" id="2.30.40.10">
    <property type="entry name" value="Urease, subunit C, domain 1"/>
    <property type="match status" value="1"/>
</dbReference>
<evidence type="ECO:0000259" key="1">
    <source>
        <dbReference type="Pfam" id="PF07969"/>
    </source>
</evidence>
<dbReference type="Pfam" id="PF07969">
    <property type="entry name" value="Amidohydro_3"/>
    <property type="match status" value="1"/>
</dbReference>
<accession>A0A1M6CGZ6</accession>
<evidence type="ECO:0000313" key="3">
    <source>
        <dbReference type="Proteomes" id="UP000324781"/>
    </source>
</evidence>
<dbReference type="Proteomes" id="UP000324781">
    <property type="component" value="Unassembled WGS sequence"/>
</dbReference>
<dbReference type="InterPro" id="IPR011059">
    <property type="entry name" value="Metal-dep_hydrolase_composite"/>
</dbReference>
<feature type="domain" description="Amidohydrolase 3" evidence="1">
    <location>
        <begin position="360"/>
        <end position="452"/>
    </location>
</feature>
<dbReference type="InterPro" id="IPR032466">
    <property type="entry name" value="Metal_Hydrolase"/>
</dbReference>
<dbReference type="GO" id="GO:0016810">
    <property type="term" value="F:hydrolase activity, acting on carbon-nitrogen (but not peptide) bonds"/>
    <property type="evidence" value="ECO:0007669"/>
    <property type="project" value="InterPro"/>
</dbReference>
<dbReference type="CDD" id="cd01309">
    <property type="entry name" value="Met_dep_hydrolase_C"/>
    <property type="match status" value="1"/>
</dbReference>
<name>A0A1M6CGZ6_9FIRM</name>
<gene>
    <name evidence="2" type="ORF">SAMN05444373_100520</name>
</gene>
<proteinExistence type="predicted"/>
<evidence type="ECO:0000313" key="2">
    <source>
        <dbReference type="EMBL" id="SHI60289.1"/>
    </source>
</evidence>
<dbReference type="AlphaFoldDB" id="A0A1M6CGZ6"/>
<dbReference type="Gene3D" id="3.20.20.140">
    <property type="entry name" value="Metal-dependent hydrolases"/>
    <property type="match status" value="1"/>
</dbReference>
<dbReference type="PANTHER" id="PTHR43135:SF3">
    <property type="entry name" value="ALPHA-D-RIBOSE 1-METHYLPHOSPHONATE 5-TRIPHOSPHATE DIPHOSPHATASE"/>
    <property type="match status" value="1"/>
</dbReference>
<dbReference type="SUPFAM" id="SSF51338">
    <property type="entry name" value="Composite domain of metallo-dependent hydrolases"/>
    <property type="match status" value="1"/>
</dbReference>
<dbReference type="SUPFAM" id="SSF51556">
    <property type="entry name" value="Metallo-dependent hydrolases"/>
    <property type="match status" value="1"/>
</dbReference>
<sequence>MHMESSFRCIIWYQYMYKPYPRKHEALHKLTQCLISSSLRSYSQDARERILAENYSLTDTHWKNGRESIMLLIKNGKLLTMTGRNYEKGSVLIKDGKIVKVGEFDPGDEQAMEVIDAEGCWVLPGLVEAHCHIGINEEKKGFEGNDCNESTNPVTPWLRALDAVNPMDSAFHNALSSGITSVMVGPGSANVVGGQFVFMKTHGRCMDKMVVLEPAAMKIAFGENPKTTYEGMSKMPSTRMAIASLLREELFNARAYQVRKKRAVESGEDFEPDFRMECWLPVLNREIPLKAHVHRADDILTAIRIAREFDLKMTLDHCTEGHLIAEEIAESGFPAIVGPSIASRNKIEVQHMDFKTPGILHKAGVKVAITSDHPVSRIQYLPIYAGFAAKEGLGQEEALKAITINAAEICNVADRIGSLEEGKDADIAIFNGNPMETFTTVLYTIIDGKVVYQKENLNA</sequence>
<dbReference type="InterPro" id="IPR051781">
    <property type="entry name" value="Metallo-dep_Hydrolase"/>
</dbReference>
<reference evidence="2 3" key="1">
    <citation type="submission" date="2016-11" db="EMBL/GenBank/DDBJ databases">
        <authorList>
            <person name="Varghese N."/>
            <person name="Submissions S."/>
        </authorList>
    </citation>
    <scope>NUCLEOTIDE SEQUENCE [LARGE SCALE GENOMIC DNA]</scope>
    <source>
        <strain evidence="2 3">DSM 19027</strain>
    </source>
</reference>
<dbReference type="EMBL" id="FQZP01000005">
    <property type="protein sequence ID" value="SHI60289.1"/>
    <property type="molecule type" value="Genomic_DNA"/>
</dbReference>
<protein>
    <submittedName>
        <fullName evidence="2">Imidazolonepropionase</fullName>
    </submittedName>
</protein>